<evidence type="ECO:0000313" key="3">
    <source>
        <dbReference type="EMBL" id="KAF2599064.1"/>
    </source>
</evidence>
<reference evidence="2" key="1">
    <citation type="submission" date="2019-12" db="EMBL/GenBank/DDBJ databases">
        <title>Genome sequencing and annotation of Brassica cretica.</title>
        <authorList>
            <person name="Studholme D.J."/>
            <person name="Sarris P.F."/>
        </authorList>
    </citation>
    <scope>NUCLEOTIDE SEQUENCE</scope>
    <source>
        <strain evidence="3">PFS-001/15</strain>
        <strain evidence="2">PFS-102/07</strain>
        <tissue evidence="2">Leaf</tissue>
    </source>
</reference>
<evidence type="ECO:0000313" key="2">
    <source>
        <dbReference type="EMBL" id="KAF2560795.1"/>
    </source>
</evidence>
<dbReference type="Proteomes" id="UP000712281">
    <property type="component" value="Unassembled WGS sequence"/>
</dbReference>
<feature type="compositionally biased region" description="Polar residues" evidence="1">
    <location>
        <begin position="1"/>
        <end position="15"/>
    </location>
</feature>
<comment type="caution">
    <text evidence="2">The sequence shown here is derived from an EMBL/GenBank/DDBJ whole genome shotgun (WGS) entry which is preliminary data.</text>
</comment>
<sequence length="193" mass="21890">MNFTNQRFSSPSNCEYPTLEGDLSSSKERPEAKSIIGVKRSLSAFQKAQDQEKWPWNYEVMIQSPKPANPVLHLPQLDANRFNQLQTRHWRPGDHFNQSGDILGVQRNRFRGIFYNYGNTLERSLALSGSGLVREEFAGTLNENDTVSETVGLSKERHRETCKALHLLSPMTFTHVVVNKILSELLTKACGPD</sequence>
<protein>
    <submittedName>
        <fullName evidence="2">Uncharacterized protein</fullName>
    </submittedName>
</protein>
<dbReference type="AlphaFoldDB" id="A0A8S9HR39"/>
<gene>
    <name evidence="3" type="ORF">F2Q68_00009151</name>
    <name evidence="2" type="ORF">F2Q70_00016164</name>
</gene>
<dbReference type="EMBL" id="QGKW02000717">
    <property type="protein sequence ID" value="KAF2599064.1"/>
    <property type="molecule type" value="Genomic_DNA"/>
</dbReference>
<evidence type="ECO:0000256" key="1">
    <source>
        <dbReference type="SAM" id="MobiDB-lite"/>
    </source>
</evidence>
<dbReference type="EMBL" id="QGKY02001250">
    <property type="protein sequence ID" value="KAF2560795.1"/>
    <property type="molecule type" value="Genomic_DNA"/>
</dbReference>
<name>A0A8S9HR39_BRACR</name>
<accession>A0A8S9HR39</accession>
<feature type="region of interest" description="Disordered" evidence="1">
    <location>
        <begin position="1"/>
        <end position="30"/>
    </location>
</feature>
<organism evidence="2">
    <name type="scientific">Brassica cretica</name>
    <name type="common">Mustard</name>
    <dbReference type="NCBI Taxonomy" id="69181"/>
    <lineage>
        <taxon>Eukaryota</taxon>
        <taxon>Viridiplantae</taxon>
        <taxon>Streptophyta</taxon>
        <taxon>Embryophyta</taxon>
        <taxon>Tracheophyta</taxon>
        <taxon>Spermatophyta</taxon>
        <taxon>Magnoliopsida</taxon>
        <taxon>eudicotyledons</taxon>
        <taxon>Gunneridae</taxon>
        <taxon>Pentapetalae</taxon>
        <taxon>rosids</taxon>
        <taxon>malvids</taxon>
        <taxon>Brassicales</taxon>
        <taxon>Brassicaceae</taxon>
        <taxon>Brassiceae</taxon>
        <taxon>Brassica</taxon>
    </lineage>
</organism>
<proteinExistence type="predicted"/>